<evidence type="ECO:0000313" key="4">
    <source>
        <dbReference type="Proteomes" id="UP000494205"/>
    </source>
</evidence>
<feature type="domain" description="Glycosyltransferase 2-like" evidence="2">
    <location>
        <begin position="42"/>
        <end position="141"/>
    </location>
</feature>
<protein>
    <recommendedName>
        <fullName evidence="2">Glycosyltransferase 2-like domain-containing protein</fullName>
    </recommendedName>
</protein>
<dbReference type="AlphaFoldDB" id="A0A6J5B8Z4"/>
<proteinExistence type="inferred from homology"/>
<dbReference type="CDD" id="cd02511">
    <property type="entry name" value="Beta4Glucosyltransferase"/>
    <property type="match status" value="1"/>
</dbReference>
<gene>
    <name evidence="3" type="ORF">LMG27174_03462</name>
</gene>
<dbReference type="InterPro" id="IPR001173">
    <property type="entry name" value="Glyco_trans_2-like"/>
</dbReference>
<dbReference type="PANTHER" id="PTHR43630:SF2">
    <property type="entry name" value="GLYCOSYLTRANSFERASE"/>
    <property type="match status" value="1"/>
</dbReference>
<dbReference type="InterPro" id="IPR029044">
    <property type="entry name" value="Nucleotide-diphossugar_trans"/>
</dbReference>
<dbReference type="Proteomes" id="UP000494205">
    <property type="component" value="Unassembled WGS sequence"/>
</dbReference>
<dbReference type="SUPFAM" id="SSF53448">
    <property type="entry name" value="Nucleotide-diphospho-sugar transferases"/>
    <property type="match status" value="1"/>
</dbReference>
<organism evidence="3 4">
    <name type="scientific">Paraburkholderia rhynchosiae</name>
    <dbReference type="NCBI Taxonomy" id="487049"/>
    <lineage>
        <taxon>Bacteria</taxon>
        <taxon>Pseudomonadati</taxon>
        <taxon>Pseudomonadota</taxon>
        <taxon>Betaproteobacteria</taxon>
        <taxon>Burkholderiales</taxon>
        <taxon>Burkholderiaceae</taxon>
        <taxon>Paraburkholderia</taxon>
    </lineage>
</organism>
<name>A0A6J5B8Z4_9BURK</name>
<dbReference type="Pfam" id="PF00535">
    <property type="entry name" value="Glycos_transf_2"/>
    <property type="match status" value="1"/>
</dbReference>
<dbReference type="Gene3D" id="3.90.550.10">
    <property type="entry name" value="Spore Coat Polysaccharide Biosynthesis Protein SpsA, Chain A"/>
    <property type="match status" value="1"/>
</dbReference>
<dbReference type="PANTHER" id="PTHR43630">
    <property type="entry name" value="POLY-BETA-1,6-N-ACETYL-D-GLUCOSAMINE SYNTHASE"/>
    <property type="match status" value="1"/>
</dbReference>
<evidence type="ECO:0000256" key="1">
    <source>
        <dbReference type="ARBA" id="ARBA00038494"/>
    </source>
</evidence>
<reference evidence="3 4" key="1">
    <citation type="submission" date="2020-04" db="EMBL/GenBank/DDBJ databases">
        <authorList>
            <person name="De Canck E."/>
        </authorList>
    </citation>
    <scope>NUCLEOTIDE SEQUENCE [LARGE SCALE GENOMIC DNA]</scope>
    <source>
        <strain evidence="3 4">LMG 27174</strain>
    </source>
</reference>
<evidence type="ECO:0000259" key="2">
    <source>
        <dbReference type="Pfam" id="PF00535"/>
    </source>
</evidence>
<accession>A0A6J5B8Z4</accession>
<dbReference type="EMBL" id="CADIJZ010000012">
    <property type="protein sequence ID" value="CAB3697007.1"/>
    <property type="molecule type" value="Genomic_DNA"/>
</dbReference>
<evidence type="ECO:0000313" key="3">
    <source>
        <dbReference type="EMBL" id="CAB3697007.1"/>
    </source>
</evidence>
<comment type="similarity">
    <text evidence="1">Belongs to the glycosyltransferase 2 family. WaaE/KdtX subfamily.</text>
</comment>
<sequence length="291" mass="33103">MKQRSRSMPCCDYCSGDEHRQADGRAPWSDRLPSGFQLTPLSVYILTYNSERHLEKVLSAAKRAADDLLIVDSGSSDATLAIAAKHGARIAHRTFDNFRAQRQFANSLCMHETVMFFDSDEIASDALIDEIAALKDAGFVHDAYAVRREWVVMGRLVHALMPVSCPDYPIRIYRRDTLHYSGHTVHETLMGHTSGGRIESPLIHHTFETKTELMHKLDLYTDLAATDLAHRTESVAVLRLKGWLSPLGAFLKWYIRKGNIRDGRVGLMLAFYASAYTRRKYREALVLRYRD</sequence>